<organism evidence="1 2">
    <name type="scientific">Cellulomonas algicola</name>
    <dbReference type="NCBI Taxonomy" id="2071633"/>
    <lineage>
        <taxon>Bacteria</taxon>
        <taxon>Bacillati</taxon>
        <taxon>Actinomycetota</taxon>
        <taxon>Actinomycetes</taxon>
        <taxon>Micrococcales</taxon>
        <taxon>Cellulomonadaceae</taxon>
        <taxon>Cellulomonas</taxon>
    </lineage>
</organism>
<dbReference type="RefSeq" id="WP_124341494.1">
    <property type="nucleotide sequence ID" value="NZ_BHYL01000040.1"/>
</dbReference>
<proteinExistence type="predicted"/>
<protein>
    <recommendedName>
        <fullName evidence="3">PIN domain-containing protein</fullName>
    </recommendedName>
</protein>
<evidence type="ECO:0000313" key="1">
    <source>
        <dbReference type="EMBL" id="GCD18948.1"/>
    </source>
</evidence>
<dbReference type="AlphaFoldDB" id="A0A401UWB6"/>
<gene>
    <name evidence="1" type="ORF">CTKZ_05100</name>
</gene>
<sequence length="132" mass="14315">MPRYAIDAPTLLWLVDDDRRLAPGVQLVAPKSVLVDGLDLLLAAVRAGRRERSDALDAHTRMTETTIRLLGDRVSRRRAWDLALQHGWSGVRTGEYVAVAQLQADALVASDPDLRAAADGLVPLADPTDLLG</sequence>
<dbReference type="Proteomes" id="UP000288246">
    <property type="component" value="Unassembled WGS sequence"/>
</dbReference>
<reference evidence="1 2" key="1">
    <citation type="submission" date="2018-11" db="EMBL/GenBank/DDBJ databases">
        <title>Draft genome sequence of Cellulomonas takizawaensis strain TKZ-21.</title>
        <authorList>
            <person name="Yamamura H."/>
            <person name="Hayashi T."/>
            <person name="Hamada M."/>
            <person name="Serisawa Y."/>
            <person name="Matsuyama K."/>
            <person name="Nakagawa Y."/>
            <person name="Otoguro M."/>
            <person name="Yanagida F."/>
            <person name="Hayakawa M."/>
        </authorList>
    </citation>
    <scope>NUCLEOTIDE SEQUENCE [LARGE SCALE GENOMIC DNA]</scope>
    <source>
        <strain evidence="1 2">TKZ-21</strain>
    </source>
</reference>
<dbReference type="Gene3D" id="3.40.50.1010">
    <property type="entry name" value="5'-nuclease"/>
    <property type="match status" value="1"/>
</dbReference>
<dbReference type="EMBL" id="BHYL01000040">
    <property type="protein sequence ID" value="GCD18948.1"/>
    <property type="molecule type" value="Genomic_DNA"/>
</dbReference>
<comment type="caution">
    <text evidence="1">The sequence shown here is derived from an EMBL/GenBank/DDBJ whole genome shotgun (WGS) entry which is preliminary data.</text>
</comment>
<evidence type="ECO:0000313" key="2">
    <source>
        <dbReference type="Proteomes" id="UP000288246"/>
    </source>
</evidence>
<name>A0A401UWB6_9CELL</name>
<accession>A0A401UWB6</accession>
<dbReference type="OrthoDB" id="8370557at2"/>
<evidence type="ECO:0008006" key="3">
    <source>
        <dbReference type="Google" id="ProtNLM"/>
    </source>
</evidence>
<keyword evidence="2" id="KW-1185">Reference proteome</keyword>